<dbReference type="Pfam" id="PF01527">
    <property type="entry name" value="HTH_Tnp_1"/>
    <property type="match status" value="1"/>
</dbReference>
<dbReference type="AlphaFoldDB" id="A0A0D6B372"/>
<proteinExistence type="predicted"/>
<dbReference type="PATRIC" id="fig|35806.4.peg.2414"/>
<dbReference type="InterPro" id="IPR048020">
    <property type="entry name" value="Transpos_IS3"/>
</dbReference>
<dbReference type="InterPro" id="IPR002514">
    <property type="entry name" value="Transposase_8"/>
</dbReference>
<sequence length="392" mass="44628">MSRQPRRHFTAEFKEQAVARLSEPGATQTSVARELGVTPSQIKGWRLELAAAGSAEAIRRQQVEAAELAELRRENRRLKEEVEVMRKASAFFAQWAAMNAKLEFIAAHAAGHAVSLMCRVLSVSTSWFYSWRAAAPKRAERRAAREELLPRIRAIFEASHRRYGAPRIHAELRDQGIRIARKTVAKLMKGHDIRPPRRGRRVPRTTDSRHIFGIAPNLLRRNFRASEPDRIWLADISYVPTDEGWLYLAAVKDMATMEIVGWSMSARLKSSLAVDAMRMALQNRRPAPELICHSDRGIQYAAGDYRLLLKAWKAAASMSRKGDCLDNAPMESFFGSLKNELVHRTRFRSRRDAKAALFEYIAIFYNRQRRHSSIGYRTPEQARSDMTAAMAA</sequence>
<dbReference type="GO" id="GO:0015074">
    <property type="term" value="P:DNA integration"/>
    <property type="evidence" value="ECO:0007669"/>
    <property type="project" value="InterPro"/>
</dbReference>
<dbReference type="PANTHER" id="PTHR46889">
    <property type="entry name" value="TRANSPOSASE INSF FOR INSERTION SEQUENCE IS3B-RELATED"/>
    <property type="match status" value="1"/>
</dbReference>
<dbReference type="EMBL" id="AP014800">
    <property type="protein sequence ID" value="BAQ69496.1"/>
    <property type="molecule type" value="Genomic_DNA"/>
</dbReference>
<evidence type="ECO:0000259" key="2">
    <source>
        <dbReference type="PROSITE" id="PS50994"/>
    </source>
</evidence>
<keyword evidence="1" id="KW-0175">Coiled coil</keyword>
<reference evidence="3 4" key="1">
    <citation type="submission" date="2015-02" db="EMBL/GenBank/DDBJ databases">
        <title>Genome sequene of Rhodovulum sulfidophilum DSM 2351.</title>
        <authorList>
            <person name="Nagao N."/>
        </authorList>
    </citation>
    <scope>NUCLEOTIDE SEQUENCE [LARGE SCALE GENOMIC DNA]</scope>
    <source>
        <strain evidence="3 4">DSM 2351</strain>
    </source>
</reference>
<evidence type="ECO:0000313" key="4">
    <source>
        <dbReference type="Proteomes" id="UP000064912"/>
    </source>
</evidence>
<dbReference type="InterPro" id="IPR009057">
    <property type="entry name" value="Homeodomain-like_sf"/>
</dbReference>
<dbReference type="InterPro" id="IPR025948">
    <property type="entry name" value="HTH-like_dom"/>
</dbReference>
<dbReference type="KEGG" id="rsu:NHU_02345"/>
<gene>
    <name evidence="3" type="ORF">NHU_02345</name>
</gene>
<dbReference type="Pfam" id="PF13276">
    <property type="entry name" value="HTH_21"/>
    <property type="match status" value="1"/>
</dbReference>
<dbReference type="Pfam" id="PF13333">
    <property type="entry name" value="rve_2"/>
    <property type="match status" value="1"/>
</dbReference>
<dbReference type="NCBIfam" id="NF033516">
    <property type="entry name" value="transpos_IS3"/>
    <property type="match status" value="1"/>
</dbReference>
<dbReference type="InterPro" id="IPR036397">
    <property type="entry name" value="RNaseH_sf"/>
</dbReference>
<dbReference type="InterPro" id="IPR050900">
    <property type="entry name" value="Transposase_IS3/IS150/IS904"/>
</dbReference>
<protein>
    <submittedName>
        <fullName evidence="3">Integrase catalytic region</fullName>
    </submittedName>
</protein>
<dbReference type="PROSITE" id="PS50994">
    <property type="entry name" value="INTEGRASE"/>
    <property type="match status" value="1"/>
</dbReference>
<dbReference type="GO" id="GO:0003677">
    <property type="term" value="F:DNA binding"/>
    <property type="evidence" value="ECO:0007669"/>
    <property type="project" value="InterPro"/>
</dbReference>
<dbReference type="GO" id="GO:0006313">
    <property type="term" value="P:DNA transposition"/>
    <property type="evidence" value="ECO:0007669"/>
    <property type="project" value="InterPro"/>
</dbReference>
<dbReference type="GO" id="GO:0004803">
    <property type="term" value="F:transposase activity"/>
    <property type="evidence" value="ECO:0007669"/>
    <property type="project" value="InterPro"/>
</dbReference>
<dbReference type="SUPFAM" id="SSF46689">
    <property type="entry name" value="Homeodomain-like"/>
    <property type="match status" value="1"/>
</dbReference>
<organism evidence="3 4">
    <name type="scientific">Rhodovulum sulfidophilum</name>
    <name type="common">Rhodobacter sulfidophilus</name>
    <dbReference type="NCBI Taxonomy" id="35806"/>
    <lineage>
        <taxon>Bacteria</taxon>
        <taxon>Pseudomonadati</taxon>
        <taxon>Pseudomonadota</taxon>
        <taxon>Alphaproteobacteria</taxon>
        <taxon>Rhodobacterales</taxon>
        <taxon>Paracoccaceae</taxon>
        <taxon>Rhodovulum</taxon>
    </lineage>
</organism>
<dbReference type="SUPFAM" id="SSF53098">
    <property type="entry name" value="Ribonuclease H-like"/>
    <property type="match status" value="1"/>
</dbReference>
<dbReference type="Gene3D" id="3.30.420.10">
    <property type="entry name" value="Ribonuclease H-like superfamily/Ribonuclease H"/>
    <property type="match status" value="1"/>
</dbReference>
<evidence type="ECO:0000256" key="1">
    <source>
        <dbReference type="SAM" id="Coils"/>
    </source>
</evidence>
<evidence type="ECO:0000313" key="3">
    <source>
        <dbReference type="EMBL" id="BAQ69496.1"/>
    </source>
</evidence>
<name>A0A0D6B372_RHOSU</name>
<dbReference type="InterPro" id="IPR001584">
    <property type="entry name" value="Integrase_cat-core"/>
</dbReference>
<dbReference type="Proteomes" id="UP000064912">
    <property type="component" value="Chromosome"/>
</dbReference>
<dbReference type="PANTHER" id="PTHR46889:SF4">
    <property type="entry name" value="TRANSPOSASE INSO FOR INSERTION SEQUENCE ELEMENT IS911B-RELATED"/>
    <property type="match status" value="1"/>
</dbReference>
<dbReference type="Pfam" id="PF00665">
    <property type="entry name" value="rve"/>
    <property type="match status" value="1"/>
</dbReference>
<dbReference type="InterPro" id="IPR012337">
    <property type="entry name" value="RNaseH-like_sf"/>
</dbReference>
<accession>A0A0D6B372</accession>
<feature type="domain" description="Integrase catalytic" evidence="2">
    <location>
        <begin position="224"/>
        <end position="387"/>
    </location>
</feature>
<dbReference type="Gene3D" id="1.10.10.60">
    <property type="entry name" value="Homeodomain-like"/>
    <property type="match status" value="1"/>
</dbReference>
<feature type="coiled-coil region" evidence="1">
    <location>
        <begin position="61"/>
        <end position="88"/>
    </location>
</feature>